<keyword evidence="1" id="KW-0472">Membrane</keyword>
<accession>A0A1J5SXP1</accession>
<keyword evidence="1" id="KW-0812">Transmembrane</keyword>
<keyword evidence="1" id="KW-1133">Transmembrane helix</keyword>
<sequence length="67" mass="8055">MSYGFLIRQYFTIFNRMIYVDYKSTNHPTGLQILPNKKIISTLIFIIVIFKQSITYICCINYHLWLT</sequence>
<comment type="caution">
    <text evidence="2">The sequence shown here is derived from an EMBL/GenBank/DDBJ whole genome shotgun (WGS) entry which is preliminary data.</text>
</comment>
<gene>
    <name evidence="2" type="ORF">GALL_57900</name>
</gene>
<evidence type="ECO:0000313" key="2">
    <source>
        <dbReference type="EMBL" id="OIR12723.1"/>
    </source>
</evidence>
<dbReference type="EMBL" id="MLJW01000016">
    <property type="protein sequence ID" value="OIR12723.1"/>
    <property type="molecule type" value="Genomic_DNA"/>
</dbReference>
<evidence type="ECO:0000256" key="1">
    <source>
        <dbReference type="SAM" id="Phobius"/>
    </source>
</evidence>
<feature type="transmembrane region" description="Helical" evidence="1">
    <location>
        <begin position="43"/>
        <end position="65"/>
    </location>
</feature>
<protein>
    <submittedName>
        <fullName evidence="2">Uncharacterized protein</fullName>
    </submittedName>
</protein>
<proteinExistence type="predicted"/>
<dbReference type="AlphaFoldDB" id="A0A1J5SXP1"/>
<organism evidence="2">
    <name type="scientific">mine drainage metagenome</name>
    <dbReference type="NCBI Taxonomy" id="410659"/>
    <lineage>
        <taxon>unclassified sequences</taxon>
        <taxon>metagenomes</taxon>
        <taxon>ecological metagenomes</taxon>
    </lineage>
</organism>
<reference evidence="2" key="1">
    <citation type="submission" date="2016-10" db="EMBL/GenBank/DDBJ databases">
        <title>Sequence of Gallionella enrichment culture.</title>
        <authorList>
            <person name="Poehlein A."/>
            <person name="Muehling M."/>
            <person name="Daniel R."/>
        </authorList>
    </citation>
    <scope>NUCLEOTIDE SEQUENCE</scope>
</reference>
<name>A0A1J5SXP1_9ZZZZ</name>